<organism evidence="3 4">
    <name type="scientific">Wolfiporia cocos (strain MD-104)</name>
    <name type="common">Brown rot fungus</name>
    <dbReference type="NCBI Taxonomy" id="742152"/>
    <lineage>
        <taxon>Eukaryota</taxon>
        <taxon>Fungi</taxon>
        <taxon>Dikarya</taxon>
        <taxon>Basidiomycota</taxon>
        <taxon>Agaricomycotina</taxon>
        <taxon>Agaricomycetes</taxon>
        <taxon>Polyporales</taxon>
        <taxon>Phaeolaceae</taxon>
        <taxon>Wolfiporia</taxon>
    </lineage>
</organism>
<evidence type="ECO:0000259" key="2">
    <source>
        <dbReference type="Pfam" id="PF20151"/>
    </source>
</evidence>
<dbReference type="InterPro" id="IPR045340">
    <property type="entry name" value="DUF6533"/>
</dbReference>
<feature type="non-terminal residue" evidence="3">
    <location>
        <position position="1"/>
    </location>
</feature>
<dbReference type="AlphaFoldDB" id="A0A2H3IXW2"/>
<feature type="transmembrane region" description="Helical" evidence="1">
    <location>
        <begin position="109"/>
        <end position="131"/>
    </location>
</feature>
<keyword evidence="1" id="KW-0812">Transmembrane</keyword>
<protein>
    <recommendedName>
        <fullName evidence="2">DUF6533 domain-containing protein</fullName>
    </recommendedName>
</protein>
<feature type="transmembrane region" description="Helical" evidence="1">
    <location>
        <begin position="79"/>
        <end position="102"/>
    </location>
</feature>
<keyword evidence="1" id="KW-1133">Transmembrane helix</keyword>
<accession>A0A2H3IXW2</accession>
<feature type="transmembrane region" description="Helical" evidence="1">
    <location>
        <begin position="198"/>
        <end position="223"/>
    </location>
</feature>
<dbReference type="Pfam" id="PF20151">
    <property type="entry name" value="DUF6533"/>
    <property type="match status" value="1"/>
</dbReference>
<feature type="transmembrane region" description="Helical" evidence="1">
    <location>
        <begin position="47"/>
        <end position="67"/>
    </location>
</feature>
<evidence type="ECO:0000313" key="3">
    <source>
        <dbReference type="EMBL" id="PCH34571.1"/>
    </source>
</evidence>
<keyword evidence="1" id="KW-0472">Membrane</keyword>
<evidence type="ECO:0000313" key="4">
    <source>
        <dbReference type="Proteomes" id="UP000218811"/>
    </source>
</evidence>
<proteinExistence type="predicted"/>
<gene>
    <name evidence="3" type="ORF">WOLCODRAFT_139444</name>
</gene>
<reference evidence="3 4" key="1">
    <citation type="journal article" date="2012" name="Science">
        <title>The Paleozoic origin of enzymatic lignin decomposition reconstructed from 31 fungal genomes.</title>
        <authorList>
            <person name="Floudas D."/>
            <person name="Binder M."/>
            <person name="Riley R."/>
            <person name="Barry K."/>
            <person name="Blanchette R.A."/>
            <person name="Henrissat B."/>
            <person name="Martinez A.T."/>
            <person name="Otillar R."/>
            <person name="Spatafora J.W."/>
            <person name="Yadav J.S."/>
            <person name="Aerts A."/>
            <person name="Benoit I."/>
            <person name="Boyd A."/>
            <person name="Carlson A."/>
            <person name="Copeland A."/>
            <person name="Coutinho P.M."/>
            <person name="de Vries R.P."/>
            <person name="Ferreira P."/>
            <person name="Findley K."/>
            <person name="Foster B."/>
            <person name="Gaskell J."/>
            <person name="Glotzer D."/>
            <person name="Gorecki P."/>
            <person name="Heitman J."/>
            <person name="Hesse C."/>
            <person name="Hori C."/>
            <person name="Igarashi K."/>
            <person name="Jurgens J.A."/>
            <person name="Kallen N."/>
            <person name="Kersten P."/>
            <person name="Kohler A."/>
            <person name="Kuees U."/>
            <person name="Kumar T.K.A."/>
            <person name="Kuo A."/>
            <person name="LaButti K."/>
            <person name="Larrondo L.F."/>
            <person name="Lindquist E."/>
            <person name="Ling A."/>
            <person name="Lombard V."/>
            <person name="Lucas S."/>
            <person name="Lundell T."/>
            <person name="Martin R."/>
            <person name="McLaughlin D.J."/>
            <person name="Morgenstern I."/>
            <person name="Morin E."/>
            <person name="Murat C."/>
            <person name="Nagy L.G."/>
            <person name="Nolan M."/>
            <person name="Ohm R.A."/>
            <person name="Patyshakuliyeva A."/>
            <person name="Rokas A."/>
            <person name="Ruiz-Duenas F.J."/>
            <person name="Sabat G."/>
            <person name="Salamov A."/>
            <person name="Samejima M."/>
            <person name="Schmutz J."/>
            <person name="Slot J.C."/>
            <person name="St John F."/>
            <person name="Stenlid J."/>
            <person name="Sun H."/>
            <person name="Sun S."/>
            <person name="Syed K."/>
            <person name="Tsang A."/>
            <person name="Wiebenga A."/>
            <person name="Young D."/>
            <person name="Pisabarro A."/>
            <person name="Eastwood D.C."/>
            <person name="Martin F."/>
            <person name="Cullen D."/>
            <person name="Grigoriev I.V."/>
            <person name="Hibbett D.S."/>
        </authorList>
    </citation>
    <scope>NUCLEOTIDE SEQUENCE [LARGE SCALE GENOMIC DNA]</scope>
    <source>
        <strain evidence="3 4">MD-104</strain>
    </source>
</reference>
<name>A0A2H3IXW2_WOLCO</name>
<feature type="transmembrane region" description="Helical" evidence="1">
    <location>
        <begin position="229"/>
        <end position="249"/>
    </location>
</feature>
<dbReference type="EMBL" id="KB467832">
    <property type="protein sequence ID" value="PCH34571.1"/>
    <property type="molecule type" value="Genomic_DNA"/>
</dbReference>
<feature type="domain" description="DUF6533" evidence="2">
    <location>
        <begin position="10"/>
        <end position="54"/>
    </location>
</feature>
<dbReference type="OrthoDB" id="2744098at2759"/>
<feature type="transmembrane region" description="Helical" evidence="1">
    <location>
        <begin position="158"/>
        <end position="178"/>
    </location>
</feature>
<sequence>MSAETQIEGYLLTAPLILVLYEHAITLSAEYDLVWRHKMTSVSIVFLLNRYTILAWSILSYLMLPAFSWKSVASCDSTLQIWFVCTMIWECIWAVFGALRVYAVSGRKWILSAVIFALGLINPVSIAFSIASNMSSRCHIHETHNPGSERIELITNRFVFAAHIGLILSDIIILTVTWSKMLKFKRAIGVESRRISSLFKVMLVDGTIYFLILLALNILQIVLWVTNTFQTLTVYMTPLFAITMSRFLLNLRTCGVSSRSQDSDGNAVDSLELMSHQGCTEDDTVFLSTFIGCMGATLHYREDSIIVGDDYA</sequence>
<dbReference type="OMA" id="CHIHETH"/>
<dbReference type="Proteomes" id="UP000218811">
    <property type="component" value="Unassembled WGS sequence"/>
</dbReference>
<evidence type="ECO:0000256" key="1">
    <source>
        <dbReference type="SAM" id="Phobius"/>
    </source>
</evidence>
<keyword evidence="4" id="KW-1185">Reference proteome</keyword>